<dbReference type="PANTHER" id="PTHR30115:SF11">
    <property type="entry name" value="NITROGEN REGULATORY PROTEIN P-II HOMOLOG"/>
    <property type="match status" value="1"/>
</dbReference>
<dbReference type="PROSITE" id="PS51343">
    <property type="entry name" value="PII_GLNB_DOM"/>
    <property type="match status" value="1"/>
</dbReference>
<dbReference type="AlphaFoldDB" id="A0A450S278"/>
<dbReference type="PRINTS" id="PR00340">
    <property type="entry name" value="PIIGLNB"/>
</dbReference>
<evidence type="ECO:0000256" key="1">
    <source>
        <dbReference type="ARBA" id="ARBA00011233"/>
    </source>
</evidence>
<accession>A0A450S278</accession>
<dbReference type="SUPFAM" id="SSF54913">
    <property type="entry name" value="GlnB-like"/>
    <property type="match status" value="1"/>
</dbReference>
<dbReference type="InterPro" id="IPR002187">
    <property type="entry name" value="N-reg_PII"/>
</dbReference>
<organism evidence="7">
    <name type="scientific">Candidatus Kentrum sp. DK</name>
    <dbReference type="NCBI Taxonomy" id="2126562"/>
    <lineage>
        <taxon>Bacteria</taxon>
        <taxon>Pseudomonadati</taxon>
        <taxon>Pseudomonadota</taxon>
        <taxon>Gammaproteobacteria</taxon>
        <taxon>Candidatus Kentrum</taxon>
    </lineage>
</organism>
<reference evidence="7" key="1">
    <citation type="submission" date="2019-02" db="EMBL/GenBank/DDBJ databases">
        <authorList>
            <person name="Gruber-Vodicka R. H."/>
            <person name="Seah K. B. B."/>
        </authorList>
    </citation>
    <scope>NUCLEOTIDE SEQUENCE</scope>
    <source>
        <strain evidence="7">BECK_DK47</strain>
    </source>
</reference>
<evidence type="ECO:0000256" key="2">
    <source>
        <dbReference type="ARBA" id="ARBA00022553"/>
    </source>
</evidence>
<evidence type="ECO:0000256" key="6">
    <source>
        <dbReference type="PIRSR" id="PIRSR602187-50"/>
    </source>
</evidence>
<protein>
    <submittedName>
        <fullName evidence="7">Nitrogen regulatory protein P-II family</fullName>
    </submittedName>
</protein>
<dbReference type="GO" id="GO:0030234">
    <property type="term" value="F:enzyme regulator activity"/>
    <property type="evidence" value="ECO:0007669"/>
    <property type="project" value="InterPro"/>
</dbReference>
<evidence type="ECO:0000256" key="5">
    <source>
        <dbReference type="ARBA" id="ARBA00023163"/>
    </source>
</evidence>
<dbReference type="Pfam" id="PF00543">
    <property type="entry name" value="P-II"/>
    <property type="match status" value="1"/>
</dbReference>
<dbReference type="InterPro" id="IPR002332">
    <property type="entry name" value="N-reg_PII_urydylation_site"/>
</dbReference>
<dbReference type="GO" id="GO:0006808">
    <property type="term" value="P:regulation of nitrogen utilization"/>
    <property type="evidence" value="ECO:0007669"/>
    <property type="project" value="InterPro"/>
</dbReference>
<proteinExistence type="predicted"/>
<keyword evidence="2 6" id="KW-0597">Phosphoprotein</keyword>
<dbReference type="GO" id="GO:0005829">
    <property type="term" value="C:cytosol"/>
    <property type="evidence" value="ECO:0007669"/>
    <property type="project" value="TreeGrafter"/>
</dbReference>
<dbReference type="GO" id="GO:0005524">
    <property type="term" value="F:ATP binding"/>
    <property type="evidence" value="ECO:0007669"/>
    <property type="project" value="TreeGrafter"/>
</dbReference>
<sequence>MKLISLIIRPFKLEDIHDALWNAGVQGLTVTEVKGFLRNKSHTEHYRGAEYVVDFVSKVKLDIAVDDSLVDKVIAIVTEAAKTQNGEIGEGKAFIYELTDVIRLRTGETGSDAL</sequence>
<evidence type="ECO:0000256" key="4">
    <source>
        <dbReference type="ARBA" id="ARBA00023015"/>
    </source>
</evidence>
<dbReference type="Gene3D" id="3.30.70.120">
    <property type="match status" value="1"/>
</dbReference>
<dbReference type="EMBL" id="CAADEX010000011">
    <property type="protein sequence ID" value="VFJ45742.1"/>
    <property type="molecule type" value="Genomic_DNA"/>
</dbReference>
<comment type="subunit">
    <text evidence="1">Homotrimer.</text>
</comment>
<evidence type="ECO:0000256" key="3">
    <source>
        <dbReference type="ARBA" id="ARBA00022741"/>
    </source>
</evidence>
<dbReference type="PROSITE" id="PS00496">
    <property type="entry name" value="PII_GLNB_UMP"/>
    <property type="match status" value="1"/>
</dbReference>
<dbReference type="PANTHER" id="PTHR30115">
    <property type="entry name" value="NITROGEN REGULATORY PROTEIN P-II"/>
    <property type="match status" value="1"/>
</dbReference>
<name>A0A450S278_9GAMM</name>
<feature type="modified residue" description="O-UMP-tyrosine" evidence="6">
    <location>
        <position position="51"/>
    </location>
</feature>
<gene>
    <name evidence="7" type="ORF">BECKDK2373B_GA0170837_10115</name>
</gene>
<dbReference type="SMART" id="SM00938">
    <property type="entry name" value="P-II"/>
    <property type="match status" value="1"/>
</dbReference>
<keyword evidence="3" id="KW-0547">Nucleotide-binding</keyword>
<evidence type="ECO:0000313" key="7">
    <source>
        <dbReference type="EMBL" id="VFJ45742.1"/>
    </source>
</evidence>
<keyword evidence="4" id="KW-0805">Transcription regulation</keyword>
<dbReference type="InterPro" id="IPR015867">
    <property type="entry name" value="N-reg_PII/ATP_PRibTrfase_C"/>
</dbReference>
<dbReference type="InterPro" id="IPR011322">
    <property type="entry name" value="N-reg_PII-like_a/b"/>
</dbReference>
<keyword evidence="5" id="KW-0804">Transcription</keyword>